<dbReference type="AlphaFoldDB" id="A0AAJ6YF20"/>
<dbReference type="PANTHER" id="PTHR46770:SF1">
    <property type="entry name" value="HOMEOBOX PROTEIN ORTHOPEDIA"/>
    <property type="match status" value="1"/>
</dbReference>
<dbReference type="PANTHER" id="PTHR46770">
    <property type="entry name" value="HOMEOBOX PROTEIN ORTHOPEDIA"/>
    <property type="match status" value="1"/>
</dbReference>
<name>A0AAJ6YF20_9HYME</name>
<dbReference type="SMART" id="SM00389">
    <property type="entry name" value="HOX"/>
    <property type="match status" value="1"/>
</dbReference>
<dbReference type="PROSITE" id="PS50803">
    <property type="entry name" value="OAR"/>
    <property type="match status" value="1"/>
</dbReference>
<comment type="similarity">
    <text evidence="2">Belongs to the paired homeobox family. Bicoid subfamily.</text>
</comment>
<evidence type="ECO:0000256" key="5">
    <source>
        <dbReference type="ARBA" id="ARBA00023155"/>
    </source>
</evidence>
<keyword evidence="14" id="KW-1185">Reference proteome</keyword>
<dbReference type="CDD" id="cd00086">
    <property type="entry name" value="homeodomain"/>
    <property type="match status" value="1"/>
</dbReference>
<evidence type="ECO:0000259" key="12">
    <source>
        <dbReference type="PROSITE" id="PS50071"/>
    </source>
</evidence>
<dbReference type="InterPro" id="IPR000047">
    <property type="entry name" value="HTH_motif"/>
</dbReference>
<dbReference type="InterPro" id="IPR009057">
    <property type="entry name" value="Homeodomain-like_sf"/>
</dbReference>
<feature type="domain" description="OAR" evidence="13">
    <location>
        <begin position="333"/>
        <end position="346"/>
    </location>
</feature>
<evidence type="ECO:0000256" key="9">
    <source>
        <dbReference type="PROSITE-ProRule" id="PRU00108"/>
    </source>
</evidence>
<protein>
    <recommendedName>
        <fullName evidence="8">Homeobox protein unc-4</fullName>
    </recommendedName>
</protein>
<evidence type="ECO:0000256" key="3">
    <source>
        <dbReference type="ARBA" id="ARBA00022473"/>
    </source>
</evidence>
<proteinExistence type="inferred from homology"/>
<dbReference type="GO" id="GO:0030182">
    <property type="term" value="P:neuron differentiation"/>
    <property type="evidence" value="ECO:0007669"/>
    <property type="project" value="TreeGrafter"/>
</dbReference>
<comment type="similarity">
    <text evidence="7">Belongs to the paired homeobox family. Unc-4 subfamily.</text>
</comment>
<organism evidence="14 15">
    <name type="scientific">Ceratosolen solmsi marchali</name>
    <dbReference type="NCBI Taxonomy" id="326594"/>
    <lineage>
        <taxon>Eukaryota</taxon>
        <taxon>Metazoa</taxon>
        <taxon>Ecdysozoa</taxon>
        <taxon>Arthropoda</taxon>
        <taxon>Hexapoda</taxon>
        <taxon>Insecta</taxon>
        <taxon>Pterygota</taxon>
        <taxon>Neoptera</taxon>
        <taxon>Endopterygota</taxon>
        <taxon>Hymenoptera</taxon>
        <taxon>Apocrita</taxon>
        <taxon>Proctotrupomorpha</taxon>
        <taxon>Chalcidoidea</taxon>
        <taxon>Agaonidae</taxon>
        <taxon>Agaoninae</taxon>
        <taxon>Ceratosolen</taxon>
    </lineage>
</organism>
<evidence type="ECO:0000256" key="1">
    <source>
        <dbReference type="ARBA" id="ARBA00004123"/>
    </source>
</evidence>
<dbReference type="Pfam" id="PF00046">
    <property type="entry name" value="Homeodomain"/>
    <property type="match status" value="1"/>
</dbReference>
<feature type="compositionally biased region" description="Low complexity" evidence="11">
    <location>
        <begin position="249"/>
        <end position="259"/>
    </location>
</feature>
<dbReference type="PRINTS" id="PR00031">
    <property type="entry name" value="HTHREPRESSR"/>
</dbReference>
<dbReference type="PROSITE" id="PS00027">
    <property type="entry name" value="HOMEOBOX_1"/>
    <property type="match status" value="1"/>
</dbReference>
<dbReference type="CTD" id="23440"/>
<dbReference type="RefSeq" id="XP_011496883.1">
    <property type="nucleotide sequence ID" value="XM_011498581.1"/>
</dbReference>
<dbReference type="KEGG" id="csol:105361408"/>
<keyword evidence="4 9" id="KW-0238">DNA-binding</keyword>
<evidence type="ECO:0000256" key="8">
    <source>
        <dbReference type="ARBA" id="ARBA00069290"/>
    </source>
</evidence>
<evidence type="ECO:0000313" key="14">
    <source>
        <dbReference type="Proteomes" id="UP000695007"/>
    </source>
</evidence>
<evidence type="ECO:0000256" key="2">
    <source>
        <dbReference type="ARBA" id="ARBA00006503"/>
    </source>
</evidence>
<gene>
    <name evidence="15" type="primary">LOC105361408</name>
</gene>
<dbReference type="GO" id="GO:0000981">
    <property type="term" value="F:DNA-binding transcription factor activity, RNA polymerase II-specific"/>
    <property type="evidence" value="ECO:0007669"/>
    <property type="project" value="InterPro"/>
</dbReference>
<accession>A0AAJ6YF20</accession>
<dbReference type="GeneID" id="105361408"/>
<dbReference type="InterPro" id="IPR017970">
    <property type="entry name" value="Homeobox_CS"/>
</dbReference>
<dbReference type="GO" id="GO:0003677">
    <property type="term" value="F:DNA binding"/>
    <property type="evidence" value="ECO:0007669"/>
    <property type="project" value="UniProtKB-UniRule"/>
</dbReference>
<evidence type="ECO:0000313" key="15">
    <source>
        <dbReference type="RefSeq" id="XP_011496883.1"/>
    </source>
</evidence>
<dbReference type="GO" id="GO:0005634">
    <property type="term" value="C:nucleus"/>
    <property type="evidence" value="ECO:0007669"/>
    <property type="project" value="UniProtKB-SubCell"/>
</dbReference>
<evidence type="ECO:0000256" key="4">
    <source>
        <dbReference type="ARBA" id="ARBA00023125"/>
    </source>
</evidence>
<dbReference type="FunFam" id="1.10.10.60:FF:000057">
    <property type="entry name" value="Short stature homeobox 2"/>
    <property type="match status" value="1"/>
</dbReference>
<reference evidence="15" key="1">
    <citation type="submission" date="2025-08" db="UniProtKB">
        <authorList>
            <consortium name="RefSeq"/>
        </authorList>
    </citation>
    <scope>IDENTIFICATION</scope>
</reference>
<dbReference type="Proteomes" id="UP000695007">
    <property type="component" value="Unplaced"/>
</dbReference>
<dbReference type="InterPro" id="IPR003654">
    <property type="entry name" value="OAR_dom"/>
</dbReference>
<dbReference type="SUPFAM" id="SSF46689">
    <property type="entry name" value="Homeodomain-like"/>
    <property type="match status" value="1"/>
</dbReference>
<feature type="DNA-binding region" description="Homeobox" evidence="9">
    <location>
        <begin position="78"/>
        <end position="137"/>
    </location>
</feature>
<evidence type="ECO:0000256" key="6">
    <source>
        <dbReference type="ARBA" id="ARBA00023242"/>
    </source>
</evidence>
<keyword evidence="6 9" id="KW-0539">Nucleus</keyword>
<comment type="subcellular location">
    <subcellularLocation>
        <location evidence="1 9 10">Nucleus</location>
    </subcellularLocation>
</comment>
<feature type="compositionally biased region" description="Gly residues" evidence="11">
    <location>
        <begin position="296"/>
        <end position="321"/>
    </location>
</feature>
<feature type="region of interest" description="Disordered" evidence="11">
    <location>
        <begin position="247"/>
        <end position="372"/>
    </location>
</feature>
<feature type="compositionally biased region" description="Gly residues" evidence="11">
    <location>
        <begin position="260"/>
        <end position="283"/>
    </location>
</feature>
<evidence type="ECO:0000256" key="11">
    <source>
        <dbReference type="SAM" id="MobiDB-lite"/>
    </source>
</evidence>
<feature type="domain" description="Homeobox" evidence="12">
    <location>
        <begin position="76"/>
        <end position="136"/>
    </location>
</feature>
<evidence type="ECO:0000259" key="13">
    <source>
        <dbReference type="PROSITE" id="PS50803"/>
    </source>
</evidence>
<dbReference type="PROSITE" id="PS50071">
    <property type="entry name" value="HOMEOBOX_2"/>
    <property type="match status" value="1"/>
</dbReference>
<keyword evidence="5 9" id="KW-0371">Homeobox</keyword>
<dbReference type="Gene3D" id="1.10.10.60">
    <property type="entry name" value="Homeodomain-like"/>
    <property type="match status" value="1"/>
</dbReference>
<evidence type="ECO:0000256" key="10">
    <source>
        <dbReference type="RuleBase" id="RU000682"/>
    </source>
</evidence>
<dbReference type="InterPro" id="IPR051895">
    <property type="entry name" value="OTP_Homeobox"/>
</dbReference>
<keyword evidence="3" id="KW-0217">Developmental protein</keyword>
<sequence length="372" mass="37454">MLNNISAGGSIHSISGAKDLHAQDVKRHDKLDGVLGVNLGSGLSAGGGLTLPQELIMTMPGAGGGCSVVQGDDKPAKQKRHRTRFTPGQLSELERCFSKTHYPDIFLREEIASRIGLTESRVQVWFQNRRAKWKKRKKTTNVFRSPGALLPSHGLPPFGAMSSELCGAAGMFHAPADRWGMGPGLSQLSQGGMSMGGFGQSLGQLGQQSSGGLGSSLGLGNGGQLISSPSQTVYQASYGLNSLGGVHMSASRGSPPSGGSSVGGGGGGTGQGGGGGAGAGGLGSSLTCGQNSPSGNGAGNNGASGSNSGTGGANSCGGESGSGVEATDWRGAHSIAALRRRASDASQQQQYSPQPTGPPPQYGHDIEYSSVY</sequence>
<dbReference type="InterPro" id="IPR001356">
    <property type="entry name" value="HD"/>
</dbReference>
<evidence type="ECO:0000256" key="7">
    <source>
        <dbReference type="ARBA" id="ARBA00038351"/>
    </source>
</evidence>